<keyword evidence="12" id="KW-1185">Reference proteome</keyword>
<sequence>MSANSSLIFLLGNFSDEEKFKMWERHQFFSTLENNGSLYSNTMNVGVPYEIPRAVKWSLLILYVVIIIVALGGNLVVCWTVFTKQRLRTVTNFFIVSLSVSDIIMTILCIPLTLLSNMFFYYWPFGHFLCPFVGYLQLMSVILRAFTLVALTCDRHYVIWRPLKQRLKKLHAKFIILSLWVAAAIIALPTALHSKIIYLPFEPGSKGLCIESWENHNARYAYSVSIMLLQYFVPLFLMLVTYIHIGVIVWIKRPPGEADKNRDMRLQRSKRKTVKMLIAVVIAYAFTWMPLHVITLIGDINPEIYDEMYVHIIWLFAHFLAFINCATNPIIYCWMNSTFRSAFVNIFKKIQCVAISNFRKTKVLSRRSRSQVKSFSMHRSQNSKEQSIEKVLPHRKFNNIHTTSTC</sequence>
<dbReference type="InterPro" id="IPR000276">
    <property type="entry name" value="GPCR_Rhodpsn"/>
</dbReference>
<comment type="similarity">
    <text evidence="2">Belongs to the G-protein coupled receptor 1 family.</text>
</comment>
<feature type="transmembrane region" description="Helical" evidence="9">
    <location>
        <begin position="60"/>
        <end position="82"/>
    </location>
</feature>
<comment type="caution">
    <text evidence="11">The sequence shown here is derived from an EMBL/GenBank/DDBJ whole genome shotgun (WGS) entry which is preliminary data.</text>
</comment>
<accession>A0AA88XPI8</accession>
<dbReference type="PANTHER" id="PTHR24235">
    <property type="entry name" value="NEUROPEPTIDE Y RECEPTOR"/>
    <property type="match status" value="1"/>
</dbReference>
<dbReference type="Pfam" id="PF00001">
    <property type="entry name" value="7tm_1"/>
    <property type="match status" value="1"/>
</dbReference>
<feature type="transmembrane region" description="Helical" evidence="9">
    <location>
        <begin position="231"/>
        <end position="251"/>
    </location>
</feature>
<dbReference type="InterPro" id="IPR000611">
    <property type="entry name" value="NPY_rcpt"/>
</dbReference>
<feature type="transmembrane region" description="Helical" evidence="9">
    <location>
        <begin position="135"/>
        <end position="153"/>
    </location>
</feature>
<reference evidence="11" key="1">
    <citation type="submission" date="2019-08" db="EMBL/GenBank/DDBJ databases">
        <title>The improved chromosome-level genome for the pearl oyster Pinctada fucata martensii using PacBio sequencing and Hi-C.</title>
        <authorList>
            <person name="Zheng Z."/>
        </authorList>
    </citation>
    <scope>NUCLEOTIDE SEQUENCE</scope>
    <source>
        <strain evidence="11">ZZ-2019</strain>
        <tissue evidence="11">Adductor muscle</tissue>
    </source>
</reference>
<dbReference type="PRINTS" id="PR00237">
    <property type="entry name" value="GPCRRHODOPSN"/>
</dbReference>
<feature type="transmembrane region" description="Helical" evidence="9">
    <location>
        <begin position="174"/>
        <end position="192"/>
    </location>
</feature>
<evidence type="ECO:0000256" key="6">
    <source>
        <dbReference type="ARBA" id="ARBA00023136"/>
    </source>
</evidence>
<organism evidence="11 12">
    <name type="scientific">Pinctada imbricata</name>
    <name type="common">Atlantic pearl-oyster</name>
    <name type="synonym">Pinctada martensii</name>
    <dbReference type="NCBI Taxonomy" id="66713"/>
    <lineage>
        <taxon>Eukaryota</taxon>
        <taxon>Metazoa</taxon>
        <taxon>Spiralia</taxon>
        <taxon>Lophotrochozoa</taxon>
        <taxon>Mollusca</taxon>
        <taxon>Bivalvia</taxon>
        <taxon>Autobranchia</taxon>
        <taxon>Pteriomorphia</taxon>
        <taxon>Pterioida</taxon>
        <taxon>Pterioidea</taxon>
        <taxon>Pteriidae</taxon>
        <taxon>Pinctada</taxon>
    </lineage>
</organism>
<evidence type="ECO:0000313" key="11">
    <source>
        <dbReference type="EMBL" id="KAK3089388.1"/>
    </source>
</evidence>
<feature type="transmembrane region" description="Helical" evidence="9">
    <location>
        <begin position="94"/>
        <end position="123"/>
    </location>
</feature>
<dbReference type="Gene3D" id="1.20.1070.10">
    <property type="entry name" value="Rhodopsin 7-helix transmembrane proteins"/>
    <property type="match status" value="1"/>
</dbReference>
<dbReference type="GO" id="GO:0005886">
    <property type="term" value="C:plasma membrane"/>
    <property type="evidence" value="ECO:0007669"/>
    <property type="project" value="TreeGrafter"/>
</dbReference>
<feature type="transmembrane region" description="Helical" evidence="9">
    <location>
        <begin position="311"/>
        <end position="334"/>
    </location>
</feature>
<dbReference type="GO" id="GO:0004983">
    <property type="term" value="F:neuropeptide Y receptor activity"/>
    <property type="evidence" value="ECO:0007669"/>
    <property type="project" value="InterPro"/>
</dbReference>
<dbReference type="SMART" id="SM01381">
    <property type="entry name" value="7TM_GPCR_Srsx"/>
    <property type="match status" value="1"/>
</dbReference>
<evidence type="ECO:0000256" key="8">
    <source>
        <dbReference type="ARBA" id="ARBA00023224"/>
    </source>
</evidence>
<name>A0AA88XPI8_PINIB</name>
<gene>
    <name evidence="11" type="ORF">FSP39_003227</name>
</gene>
<dbReference type="GO" id="GO:0043005">
    <property type="term" value="C:neuron projection"/>
    <property type="evidence" value="ECO:0007669"/>
    <property type="project" value="TreeGrafter"/>
</dbReference>
<dbReference type="Proteomes" id="UP001186944">
    <property type="component" value="Unassembled WGS sequence"/>
</dbReference>
<keyword evidence="6 9" id="KW-0472">Membrane</keyword>
<keyword evidence="5" id="KW-0297">G-protein coupled receptor</keyword>
<evidence type="ECO:0000256" key="9">
    <source>
        <dbReference type="SAM" id="Phobius"/>
    </source>
</evidence>
<evidence type="ECO:0000256" key="1">
    <source>
        <dbReference type="ARBA" id="ARBA00004141"/>
    </source>
</evidence>
<dbReference type="InterPro" id="IPR017452">
    <property type="entry name" value="GPCR_Rhodpsn_7TM"/>
</dbReference>
<dbReference type="GO" id="GO:0042923">
    <property type="term" value="F:neuropeptide binding"/>
    <property type="evidence" value="ECO:0007669"/>
    <property type="project" value="TreeGrafter"/>
</dbReference>
<evidence type="ECO:0000256" key="3">
    <source>
        <dbReference type="ARBA" id="ARBA00022692"/>
    </source>
</evidence>
<dbReference type="PROSITE" id="PS50262">
    <property type="entry name" value="G_PROTEIN_RECEP_F1_2"/>
    <property type="match status" value="1"/>
</dbReference>
<dbReference type="PANTHER" id="PTHR24235:SF29">
    <property type="entry name" value="GH23382P"/>
    <property type="match status" value="1"/>
</dbReference>
<proteinExistence type="inferred from homology"/>
<keyword evidence="4 9" id="KW-1133">Transmembrane helix</keyword>
<protein>
    <recommendedName>
        <fullName evidence="10">G-protein coupled receptors family 1 profile domain-containing protein</fullName>
    </recommendedName>
</protein>
<keyword evidence="7" id="KW-0675">Receptor</keyword>
<comment type="subcellular location">
    <subcellularLocation>
        <location evidence="1">Membrane</location>
        <topology evidence="1">Multi-pass membrane protein</topology>
    </subcellularLocation>
</comment>
<dbReference type="PRINTS" id="PR01012">
    <property type="entry name" value="NRPEPTIDEYR"/>
</dbReference>
<evidence type="ECO:0000256" key="7">
    <source>
        <dbReference type="ARBA" id="ARBA00023170"/>
    </source>
</evidence>
<evidence type="ECO:0000259" key="10">
    <source>
        <dbReference type="PROSITE" id="PS50262"/>
    </source>
</evidence>
<evidence type="ECO:0000256" key="5">
    <source>
        <dbReference type="ARBA" id="ARBA00023040"/>
    </source>
</evidence>
<keyword evidence="8" id="KW-0807">Transducer</keyword>
<dbReference type="AlphaFoldDB" id="A0AA88XPI8"/>
<keyword evidence="3 9" id="KW-0812">Transmembrane</keyword>
<evidence type="ECO:0000256" key="2">
    <source>
        <dbReference type="ARBA" id="ARBA00010663"/>
    </source>
</evidence>
<evidence type="ECO:0000256" key="4">
    <source>
        <dbReference type="ARBA" id="ARBA00022989"/>
    </source>
</evidence>
<dbReference type="SUPFAM" id="SSF81321">
    <property type="entry name" value="Family A G protein-coupled receptor-like"/>
    <property type="match status" value="1"/>
</dbReference>
<evidence type="ECO:0000313" key="12">
    <source>
        <dbReference type="Proteomes" id="UP001186944"/>
    </source>
</evidence>
<dbReference type="EMBL" id="VSWD01000010">
    <property type="protein sequence ID" value="KAK3089388.1"/>
    <property type="molecule type" value="Genomic_DNA"/>
</dbReference>
<feature type="domain" description="G-protein coupled receptors family 1 profile" evidence="10">
    <location>
        <begin position="73"/>
        <end position="332"/>
    </location>
</feature>
<feature type="transmembrane region" description="Helical" evidence="9">
    <location>
        <begin position="272"/>
        <end position="291"/>
    </location>
</feature>